<dbReference type="Gene3D" id="3.30.70.330">
    <property type="match status" value="1"/>
</dbReference>
<reference evidence="4" key="1">
    <citation type="submission" date="2011-07" db="EMBL/GenBank/DDBJ databases">
        <title>The Genome Sequence of Exophiala (Wangiella) dermatitidis NIH/UT8656.</title>
        <authorList>
            <consortium name="The Broad Institute Genome Sequencing Platform"/>
            <person name="Cuomo C."/>
            <person name="Wang Z."/>
            <person name="Hunicke-Smith S."/>
            <person name="Szanislo P.J."/>
            <person name="Earl A."/>
            <person name="Young S.K."/>
            <person name="Zeng Q."/>
            <person name="Gargeya S."/>
            <person name="Fitzgerald M."/>
            <person name="Haas B."/>
            <person name="Abouelleil A."/>
            <person name="Alvarado L."/>
            <person name="Arachchi H.M."/>
            <person name="Berlin A."/>
            <person name="Brown A."/>
            <person name="Chapman S.B."/>
            <person name="Chen Z."/>
            <person name="Dunbar C."/>
            <person name="Freedman E."/>
            <person name="Gearin G."/>
            <person name="Gellesch M."/>
            <person name="Goldberg J."/>
            <person name="Griggs A."/>
            <person name="Gujja S."/>
            <person name="Heiman D."/>
            <person name="Howarth C."/>
            <person name="Larson L."/>
            <person name="Lui A."/>
            <person name="MacDonald P.J.P."/>
            <person name="Montmayeur A."/>
            <person name="Murphy C."/>
            <person name="Neiman D."/>
            <person name="Pearson M."/>
            <person name="Priest M."/>
            <person name="Roberts A."/>
            <person name="Saif S."/>
            <person name="Shea T."/>
            <person name="Shenoy N."/>
            <person name="Sisk P."/>
            <person name="Stolte C."/>
            <person name="Sykes S."/>
            <person name="Wortman J."/>
            <person name="Nusbaum C."/>
            <person name="Birren B."/>
        </authorList>
    </citation>
    <scope>NUCLEOTIDE SEQUENCE</scope>
    <source>
        <strain evidence="4">NIH/UT8656</strain>
    </source>
</reference>
<dbReference type="GO" id="GO:0003723">
    <property type="term" value="F:RNA binding"/>
    <property type="evidence" value="ECO:0007669"/>
    <property type="project" value="UniProtKB-UniRule"/>
</dbReference>
<evidence type="ECO:0000259" key="3">
    <source>
        <dbReference type="PROSITE" id="PS50102"/>
    </source>
</evidence>
<dbReference type="EMBL" id="JH226135">
    <property type="protein sequence ID" value="EHY59098.1"/>
    <property type="molecule type" value="Genomic_DNA"/>
</dbReference>
<sequence>MDMDAPAATAGASVAAEVPVAATEEDIGKESSKIVVEKLTKNVTEAHLLEIFGSYGRIESIDLPLNRQFMTNRGTAYILYDHPSGSEAAIAHMHEAQLDGAAISPNPRDKAHPHDMVRHQEVRLRPGTAVHRLEEVVSGLADEVMTTHTSLVRNIRDHLPRRAEGRGPSHTPGRLLEHLRGGEEVQVEVPHAEDDEAQAILLEAATAAVAPAVSAEA</sequence>
<dbReference type="GO" id="GO:0061574">
    <property type="term" value="C:ASAP complex"/>
    <property type="evidence" value="ECO:0007669"/>
    <property type="project" value="TreeGrafter"/>
</dbReference>
<keyword evidence="5" id="KW-1185">Reference proteome</keyword>
<dbReference type="GO" id="GO:0000398">
    <property type="term" value="P:mRNA splicing, via spliceosome"/>
    <property type="evidence" value="ECO:0007669"/>
    <property type="project" value="TreeGrafter"/>
</dbReference>
<dbReference type="InterPro" id="IPR000504">
    <property type="entry name" value="RRM_dom"/>
</dbReference>
<name>H6C5V2_EXODN</name>
<keyword evidence="1 2" id="KW-0694">RNA-binding</keyword>
<feature type="domain" description="RRM" evidence="3">
    <location>
        <begin position="32"/>
        <end position="129"/>
    </location>
</feature>
<dbReference type="RefSeq" id="XP_009159559.1">
    <property type="nucleotide sequence ID" value="XM_009161311.1"/>
</dbReference>
<dbReference type="PANTHER" id="PTHR15481">
    <property type="entry name" value="RIBONUCLEIC ACID BINDING PROTEIN S1"/>
    <property type="match status" value="1"/>
</dbReference>
<protein>
    <recommendedName>
        <fullName evidence="3">RRM domain-containing protein</fullName>
    </recommendedName>
</protein>
<dbReference type="GeneID" id="20311736"/>
<evidence type="ECO:0000313" key="4">
    <source>
        <dbReference type="EMBL" id="EHY59098.1"/>
    </source>
</evidence>
<dbReference type="OrthoDB" id="252020at2759"/>
<evidence type="ECO:0000313" key="5">
    <source>
        <dbReference type="Proteomes" id="UP000007304"/>
    </source>
</evidence>
<dbReference type="PANTHER" id="PTHR15481:SF0">
    <property type="entry name" value="LD23870P-RELATED"/>
    <property type="match status" value="1"/>
</dbReference>
<dbReference type="STRING" id="858893.H6C5V2"/>
<dbReference type="SUPFAM" id="SSF54928">
    <property type="entry name" value="RNA-binding domain, RBD"/>
    <property type="match status" value="1"/>
</dbReference>
<dbReference type="VEuPathDB" id="FungiDB:HMPREF1120_07097"/>
<evidence type="ECO:0000256" key="1">
    <source>
        <dbReference type="ARBA" id="ARBA00022884"/>
    </source>
</evidence>
<proteinExistence type="predicted"/>
<dbReference type="AlphaFoldDB" id="H6C5V2"/>
<gene>
    <name evidence="4" type="ORF">HMPREF1120_07097</name>
</gene>
<dbReference type="HOGENOM" id="CLU_097610_0_0_1"/>
<dbReference type="eggNOG" id="KOG4209">
    <property type="taxonomic scope" value="Eukaryota"/>
</dbReference>
<evidence type="ECO:0000256" key="2">
    <source>
        <dbReference type="PROSITE-ProRule" id="PRU00176"/>
    </source>
</evidence>
<dbReference type="InterPro" id="IPR035979">
    <property type="entry name" value="RBD_domain_sf"/>
</dbReference>
<dbReference type="GO" id="GO:0005654">
    <property type="term" value="C:nucleoplasm"/>
    <property type="evidence" value="ECO:0007669"/>
    <property type="project" value="TreeGrafter"/>
</dbReference>
<dbReference type="GO" id="GO:0005737">
    <property type="term" value="C:cytoplasm"/>
    <property type="evidence" value="ECO:0007669"/>
    <property type="project" value="TreeGrafter"/>
</dbReference>
<dbReference type="PROSITE" id="PS50102">
    <property type="entry name" value="RRM"/>
    <property type="match status" value="1"/>
</dbReference>
<dbReference type="Pfam" id="PF00076">
    <property type="entry name" value="RRM_1"/>
    <property type="match status" value="1"/>
</dbReference>
<dbReference type="InterPro" id="IPR012677">
    <property type="entry name" value="Nucleotide-bd_a/b_plait_sf"/>
</dbReference>
<dbReference type="SMART" id="SM00360">
    <property type="entry name" value="RRM"/>
    <property type="match status" value="1"/>
</dbReference>
<dbReference type="InParanoid" id="H6C5V2"/>
<organism evidence="4 5">
    <name type="scientific">Exophiala dermatitidis (strain ATCC 34100 / CBS 525.76 / NIH/UT8656)</name>
    <name type="common">Black yeast</name>
    <name type="synonym">Wangiella dermatitidis</name>
    <dbReference type="NCBI Taxonomy" id="858893"/>
    <lineage>
        <taxon>Eukaryota</taxon>
        <taxon>Fungi</taxon>
        <taxon>Dikarya</taxon>
        <taxon>Ascomycota</taxon>
        <taxon>Pezizomycotina</taxon>
        <taxon>Eurotiomycetes</taxon>
        <taxon>Chaetothyriomycetidae</taxon>
        <taxon>Chaetothyriales</taxon>
        <taxon>Herpotrichiellaceae</taxon>
        <taxon>Exophiala</taxon>
    </lineage>
</organism>
<dbReference type="Proteomes" id="UP000007304">
    <property type="component" value="Unassembled WGS sequence"/>
</dbReference>
<accession>H6C5V2</accession>